<dbReference type="InterPro" id="IPR050491">
    <property type="entry name" value="AmpC-like"/>
</dbReference>
<dbReference type="AlphaFoldDB" id="A0A235EJC6"/>
<dbReference type="InterPro" id="IPR012338">
    <property type="entry name" value="Beta-lactam/transpept-like"/>
</dbReference>
<comment type="caution">
    <text evidence="5">The sequence shown here is derived from an EMBL/GenBank/DDBJ whole genome shotgun (WGS) entry which is preliminary data.</text>
</comment>
<dbReference type="EMBL" id="NOIG01000010">
    <property type="protein sequence ID" value="OYD49156.1"/>
    <property type="molecule type" value="Genomic_DNA"/>
</dbReference>
<dbReference type="RefSeq" id="WP_094290574.1">
    <property type="nucleotide sequence ID" value="NZ_NOIG01000010.1"/>
</dbReference>
<name>A0A235EJC6_9BURK</name>
<dbReference type="PANTHER" id="PTHR46825:SF11">
    <property type="entry name" value="PENICILLIN-BINDING PROTEIN 4"/>
    <property type="match status" value="1"/>
</dbReference>
<dbReference type="Pfam" id="PF00144">
    <property type="entry name" value="Beta-lactamase"/>
    <property type="match status" value="1"/>
</dbReference>
<proteinExistence type="predicted"/>
<evidence type="ECO:0000259" key="4">
    <source>
        <dbReference type="Pfam" id="PF00144"/>
    </source>
</evidence>
<organism evidence="5 6">
    <name type="scientific">Acidovorax kalamii</name>
    <dbReference type="NCBI Taxonomy" id="2004485"/>
    <lineage>
        <taxon>Bacteria</taxon>
        <taxon>Pseudomonadati</taxon>
        <taxon>Pseudomonadota</taxon>
        <taxon>Betaproteobacteria</taxon>
        <taxon>Burkholderiales</taxon>
        <taxon>Comamonadaceae</taxon>
        <taxon>Acidovorax</taxon>
    </lineage>
</organism>
<feature type="region of interest" description="Disordered" evidence="3">
    <location>
        <begin position="242"/>
        <end position="268"/>
    </location>
</feature>
<feature type="compositionally biased region" description="Low complexity" evidence="3">
    <location>
        <begin position="243"/>
        <end position="254"/>
    </location>
</feature>
<evidence type="ECO:0000256" key="3">
    <source>
        <dbReference type="SAM" id="MobiDB-lite"/>
    </source>
</evidence>
<dbReference type="Proteomes" id="UP000215441">
    <property type="component" value="Unassembled WGS sequence"/>
</dbReference>
<evidence type="ECO:0000256" key="1">
    <source>
        <dbReference type="ARBA" id="ARBA00004370"/>
    </source>
</evidence>
<keyword evidence="6" id="KW-1185">Reference proteome</keyword>
<sequence length="397" mass="42252">MSSFAAPHPTRRRALASALALTTLTLLGACGGGEGDELRDPRLLLENQALHERAQAAVDVGLVGAVFGSQHDSADKLYLGAAGQARLKGDAMTGNESFQLASLSKAMTAALVAHWVEQGKLRWDSRPIDLLPEAAAKQHPAYANATLAQLLDHRSGLPTFNDAADLEQLADFVAALPLPHPATDAARRRVLSGWLLSLTPVVGAGEFAYSNAGYTVAGAMLEAATGQDFETLMRQWAQPRGLQPQWQPPANAAQGYEGPAPGKLQPATGFGPEVQPWVDAAKPSGDVWMTPAGYGRWLAEHQRAFQGRSHGLPAAYVQRLRALRSGDYALGWEGSWIHGQGAIVHSGDNIGFMGLTVLAQDGRSAYFAFSNTRSVVPGSSSWVLDALNQGLVRLLNR</sequence>
<dbReference type="SUPFAM" id="SSF56601">
    <property type="entry name" value="beta-lactamase/transpeptidase-like"/>
    <property type="match status" value="1"/>
</dbReference>
<protein>
    <recommendedName>
        <fullName evidence="4">Beta-lactamase-related domain-containing protein</fullName>
    </recommendedName>
</protein>
<gene>
    <name evidence="5" type="ORF">CBY09_15960</name>
</gene>
<accession>A0A235EJC6</accession>
<reference evidence="5 6" key="1">
    <citation type="submission" date="2017-07" db="EMBL/GenBank/DDBJ databases">
        <title>Acidovorax KNDSW TSA 6 genome sequence and assembly.</title>
        <authorList>
            <person name="Mayilraj S."/>
        </authorList>
    </citation>
    <scope>NUCLEOTIDE SEQUENCE [LARGE SCALE GENOMIC DNA]</scope>
    <source>
        <strain evidence="5 6">KNDSW-TSA6</strain>
    </source>
</reference>
<dbReference type="InterPro" id="IPR001466">
    <property type="entry name" value="Beta-lactam-related"/>
</dbReference>
<dbReference type="Gene3D" id="3.40.710.10">
    <property type="entry name" value="DD-peptidase/beta-lactamase superfamily"/>
    <property type="match status" value="1"/>
</dbReference>
<evidence type="ECO:0000313" key="5">
    <source>
        <dbReference type="EMBL" id="OYD49156.1"/>
    </source>
</evidence>
<evidence type="ECO:0000256" key="2">
    <source>
        <dbReference type="ARBA" id="ARBA00023136"/>
    </source>
</evidence>
<dbReference type="OrthoDB" id="9801061at2"/>
<keyword evidence="2" id="KW-0472">Membrane</keyword>
<dbReference type="PANTHER" id="PTHR46825">
    <property type="entry name" value="D-ALANYL-D-ALANINE-CARBOXYPEPTIDASE/ENDOPEPTIDASE AMPH"/>
    <property type="match status" value="1"/>
</dbReference>
<comment type="subcellular location">
    <subcellularLocation>
        <location evidence="1">Membrane</location>
    </subcellularLocation>
</comment>
<feature type="domain" description="Beta-lactamase-related" evidence="4">
    <location>
        <begin position="62"/>
        <end position="373"/>
    </location>
</feature>
<dbReference type="GO" id="GO:0016020">
    <property type="term" value="C:membrane"/>
    <property type="evidence" value="ECO:0007669"/>
    <property type="project" value="UniProtKB-SubCell"/>
</dbReference>
<evidence type="ECO:0000313" key="6">
    <source>
        <dbReference type="Proteomes" id="UP000215441"/>
    </source>
</evidence>